<dbReference type="AlphaFoldDB" id="A0A842IDE4"/>
<feature type="domain" description="ABC transporter" evidence="10">
    <location>
        <begin position="7"/>
        <end position="244"/>
    </location>
</feature>
<dbReference type="CDD" id="cd03215">
    <property type="entry name" value="ABC_Carb_Monos_II"/>
    <property type="match status" value="1"/>
</dbReference>
<dbReference type="PROSITE" id="PS50893">
    <property type="entry name" value="ABC_TRANSPORTER_2"/>
    <property type="match status" value="2"/>
</dbReference>
<evidence type="ECO:0000256" key="3">
    <source>
        <dbReference type="ARBA" id="ARBA00022475"/>
    </source>
</evidence>
<dbReference type="PROSITE" id="PS00211">
    <property type="entry name" value="ABC_TRANSPORTER_1"/>
    <property type="match status" value="1"/>
</dbReference>
<evidence type="ECO:0000259" key="10">
    <source>
        <dbReference type="PROSITE" id="PS50893"/>
    </source>
</evidence>
<keyword evidence="3" id="KW-1003">Cell membrane</keyword>
<dbReference type="GO" id="GO:0016887">
    <property type="term" value="F:ATP hydrolysis activity"/>
    <property type="evidence" value="ECO:0007669"/>
    <property type="project" value="InterPro"/>
</dbReference>
<dbReference type="FunFam" id="3.40.50.300:FF:000127">
    <property type="entry name" value="Ribose import ATP-binding protein RbsA"/>
    <property type="match status" value="1"/>
</dbReference>
<sequence>MPNHDFLEMTDIRKSFGNVPVLKRVHFHLRRGEVHALMGGNGAGKSTLMKILTGVYQKDSGTVLIEGEPVDLHDTSAAERAGIAMIFQEFSLVPTLTVAQNIWLKREPRVAGTPFINNAEMVRRSRLLLQELGVDIDPETLVGNLSVGLMQIVEIAKALSKKARILVMDEPTSSLSEAETEALFELVAKLKASGITIVYISHRMAEILTICDRVTVMRDGETVMTEDCAGLTVEQIVEAMLGAGNAASFEWHDRGDRLDADPILQVRNLRLATRINDVSFDIRPGEIVGLAGLMGSGRTEIADTIFGRRAPLSGEVVFDGKPVRGQSDAIDRGIALVPEDRRKMGLVLDHSVRDNILLPNLSRFTRHFFVRDAEGLQTVNRTIRDLSIKTDGPEKLARLLSGGNQQKIVLGKWLARGPRLLILDEPTIGVDIGAKSEIVETVRRMADAGMAVLVISSELEELMAISDRILVLHGGRISQELNRRNVASEEELHHAIQGHRAQQTDAVHA</sequence>
<keyword evidence="5" id="KW-0677">Repeat</keyword>
<keyword evidence="12" id="KW-1185">Reference proteome</keyword>
<dbReference type="Gene3D" id="3.40.50.300">
    <property type="entry name" value="P-loop containing nucleotide triphosphate hydrolases"/>
    <property type="match status" value="2"/>
</dbReference>
<evidence type="ECO:0000256" key="8">
    <source>
        <dbReference type="ARBA" id="ARBA00022967"/>
    </source>
</evidence>
<accession>A0A842IDE4</accession>
<comment type="caution">
    <text evidence="11">The sequence shown here is derived from an EMBL/GenBank/DDBJ whole genome shotgun (WGS) entry which is preliminary data.</text>
</comment>
<keyword evidence="8" id="KW-1278">Translocase</keyword>
<evidence type="ECO:0000256" key="4">
    <source>
        <dbReference type="ARBA" id="ARBA00022597"/>
    </source>
</evidence>
<dbReference type="SUPFAM" id="SSF52540">
    <property type="entry name" value="P-loop containing nucleoside triphosphate hydrolases"/>
    <property type="match status" value="2"/>
</dbReference>
<keyword evidence="2" id="KW-0813">Transport</keyword>
<evidence type="ECO:0000256" key="2">
    <source>
        <dbReference type="ARBA" id="ARBA00022448"/>
    </source>
</evidence>
<comment type="subcellular location">
    <subcellularLocation>
        <location evidence="1">Cell membrane</location>
        <topology evidence="1">Peripheral membrane protein</topology>
    </subcellularLocation>
</comment>
<dbReference type="Pfam" id="PF00005">
    <property type="entry name" value="ABC_tran"/>
    <property type="match status" value="2"/>
</dbReference>
<dbReference type="GO" id="GO:0005524">
    <property type="term" value="F:ATP binding"/>
    <property type="evidence" value="ECO:0007669"/>
    <property type="project" value="UniProtKB-KW"/>
</dbReference>
<dbReference type="InterPro" id="IPR003439">
    <property type="entry name" value="ABC_transporter-like_ATP-bd"/>
</dbReference>
<organism evidence="11 12">
    <name type="scientific">Paragemmobacter straminiformis</name>
    <dbReference type="NCBI Taxonomy" id="2045119"/>
    <lineage>
        <taxon>Bacteria</taxon>
        <taxon>Pseudomonadati</taxon>
        <taxon>Pseudomonadota</taxon>
        <taxon>Alphaproteobacteria</taxon>
        <taxon>Rhodobacterales</taxon>
        <taxon>Paracoccaceae</taxon>
        <taxon>Paragemmobacter</taxon>
    </lineage>
</organism>
<evidence type="ECO:0000313" key="12">
    <source>
        <dbReference type="Proteomes" id="UP000555411"/>
    </source>
</evidence>
<dbReference type="InterPro" id="IPR017871">
    <property type="entry name" value="ABC_transporter-like_CS"/>
</dbReference>
<evidence type="ECO:0000256" key="9">
    <source>
        <dbReference type="ARBA" id="ARBA00023136"/>
    </source>
</evidence>
<dbReference type="EMBL" id="JACLQD010000008">
    <property type="protein sequence ID" value="MBC2837601.1"/>
    <property type="molecule type" value="Genomic_DNA"/>
</dbReference>
<reference evidence="11 12" key="1">
    <citation type="journal article" date="2017" name="Int. J. Syst. Evol. Microbiol.">
        <title>Gemmobacter straminiformis sp. nov., isolated from an artificial fountain.</title>
        <authorList>
            <person name="Kang J.Y."/>
            <person name="Kim M.J."/>
            <person name="Chun J."/>
            <person name="Son K.P."/>
            <person name="Jahng K.Y."/>
        </authorList>
    </citation>
    <scope>NUCLEOTIDE SEQUENCE [LARGE SCALE GENOMIC DNA]</scope>
    <source>
        <strain evidence="11 12">CAM-8</strain>
    </source>
</reference>
<evidence type="ECO:0000256" key="5">
    <source>
        <dbReference type="ARBA" id="ARBA00022737"/>
    </source>
</evidence>
<gene>
    <name evidence="11" type="ORF">H7F16_18930</name>
</gene>
<evidence type="ECO:0000313" key="11">
    <source>
        <dbReference type="EMBL" id="MBC2837601.1"/>
    </source>
</evidence>
<dbReference type="CDD" id="cd03216">
    <property type="entry name" value="ABC_Carb_Monos_I"/>
    <property type="match status" value="1"/>
</dbReference>
<keyword evidence="6" id="KW-0547">Nucleotide-binding</keyword>
<dbReference type="RefSeq" id="WP_185799217.1">
    <property type="nucleotide sequence ID" value="NZ_JACLQD010000008.1"/>
</dbReference>
<keyword evidence="9" id="KW-0472">Membrane</keyword>
<dbReference type="Proteomes" id="UP000555411">
    <property type="component" value="Unassembled WGS sequence"/>
</dbReference>
<dbReference type="InterPro" id="IPR027417">
    <property type="entry name" value="P-loop_NTPase"/>
</dbReference>
<keyword evidence="4" id="KW-0762">Sugar transport</keyword>
<dbReference type="GO" id="GO:0005886">
    <property type="term" value="C:plasma membrane"/>
    <property type="evidence" value="ECO:0007669"/>
    <property type="project" value="UniProtKB-SubCell"/>
</dbReference>
<evidence type="ECO:0000256" key="7">
    <source>
        <dbReference type="ARBA" id="ARBA00022840"/>
    </source>
</evidence>
<keyword evidence="7 11" id="KW-0067">ATP-binding</keyword>
<feature type="domain" description="ABC transporter" evidence="10">
    <location>
        <begin position="258"/>
        <end position="499"/>
    </location>
</feature>
<dbReference type="PANTHER" id="PTHR43790">
    <property type="entry name" value="CARBOHYDRATE TRANSPORT ATP-BINDING PROTEIN MG119-RELATED"/>
    <property type="match status" value="1"/>
</dbReference>
<dbReference type="PANTHER" id="PTHR43790:SF9">
    <property type="entry name" value="GALACTOFURANOSE TRANSPORTER ATP-BINDING PROTEIN YTFR"/>
    <property type="match status" value="1"/>
</dbReference>
<evidence type="ECO:0000256" key="1">
    <source>
        <dbReference type="ARBA" id="ARBA00004202"/>
    </source>
</evidence>
<dbReference type="SMART" id="SM00382">
    <property type="entry name" value="AAA"/>
    <property type="match status" value="2"/>
</dbReference>
<proteinExistence type="predicted"/>
<dbReference type="InterPro" id="IPR050107">
    <property type="entry name" value="ABC_carbohydrate_import_ATPase"/>
</dbReference>
<protein>
    <submittedName>
        <fullName evidence="11">Sugar ABC transporter ATP-binding protein</fullName>
    </submittedName>
</protein>
<dbReference type="InterPro" id="IPR003593">
    <property type="entry name" value="AAA+_ATPase"/>
</dbReference>
<evidence type="ECO:0000256" key="6">
    <source>
        <dbReference type="ARBA" id="ARBA00022741"/>
    </source>
</evidence>
<name>A0A842IDE4_9RHOB</name>